<feature type="domain" description="Response regulatory" evidence="5">
    <location>
        <begin position="36"/>
        <end position="149"/>
    </location>
</feature>
<evidence type="ECO:0000256" key="3">
    <source>
        <dbReference type="ARBA" id="ARBA00023125"/>
    </source>
</evidence>
<reference evidence="7" key="1">
    <citation type="submission" date="2020-05" db="EMBL/GenBank/DDBJ databases">
        <authorList>
            <person name="Chiriac C."/>
            <person name="Salcher M."/>
            <person name="Ghai R."/>
            <person name="Kavagutti S V."/>
        </authorList>
    </citation>
    <scope>NUCLEOTIDE SEQUENCE</scope>
</reference>
<dbReference type="EMBL" id="CAEZYQ010000013">
    <property type="protein sequence ID" value="CAB4749285.1"/>
    <property type="molecule type" value="Genomic_DNA"/>
</dbReference>
<feature type="domain" description="OmpR/PhoB-type" evidence="6">
    <location>
        <begin position="177"/>
        <end position="277"/>
    </location>
</feature>
<dbReference type="CDD" id="cd17574">
    <property type="entry name" value="REC_OmpR"/>
    <property type="match status" value="1"/>
</dbReference>
<feature type="region of interest" description="Disordered" evidence="4">
    <location>
        <begin position="1"/>
        <end position="29"/>
    </location>
</feature>
<feature type="compositionally biased region" description="Low complexity" evidence="4">
    <location>
        <begin position="1"/>
        <end position="28"/>
    </location>
</feature>
<dbReference type="PROSITE" id="PS50110">
    <property type="entry name" value="RESPONSE_REGULATORY"/>
    <property type="match status" value="1"/>
</dbReference>
<evidence type="ECO:0000256" key="1">
    <source>
        <dbReference type="ARBA" id="ARBA00022553"/>
    </source>
</evidence>
<dbReference type="PROSITE" id="PS51755">
    <property type="entry name" value="OMPR_PHOB"/>
    <property type="match status" value="1"/>
</dbReference>
<proteinExistence type="predicted"/>
<dbReference type="GO" id="GO:0005829">
    <property type="term" value="C:cytosol"/>
    <property type="evidence" value="ECO:0007669"/>
    <property type="project" value="TreeGrafter"/>
</dbReference>
<keyword evidence="3" id="KW-0238">DNA-binding</keyword>
<dbReference type="InterPro" id="IPR011006">
    <property type="entry name" value="CheY-like_superfamily"/>
</dbReference>
<dbReference type="Pfam" id="PF00072">
    <property type="entry name" value="Response_reg"/>
    <property type="match status" value="1"/>
</dbReference>
<name>A0A6J6TQW0_9ZZZZ</name>
<keyword evidence="1" id="KW-0597">Phosphoprotein</keyword>
<evidence type="ECO:0000259" key="6">
    <source>
        <dbReference type="PROSITE" id="PS51755"/>
    </source>
</evidence>
<gene>
    <name evidence="7" type="ORF">UFOPK2761_01871</name>
</gene>
<dbReference type="SMART" id="SM00862">
    <property type="entry name" value="Trans_reg_C"/>
    <property type="match status" value="1"/>
</dbReference>
<dbReference type="PANTHER" id="PTHR48111:SF40">
    <property type="entry name" value="PHOSPHATE REGULON TRANSCRIPTIONAL REGULATORY PROTEIN PHOB"/>
    <property type="match status" value="1"/>
</dbReference>
<accession>A0A6J6TQW0</accession>
<dbReference type="GO" id="GO:0006355">
    <property type="term" value="P:regulation of DNA-templated transcription"/>
    <property type="evidence" value="ECO:0007669"/>
    <property type="project" value="InterPro"/>
</dbReference>
<dbReference type="GO" id="GO:0000156">
    <property type="term" value="F:phosphorelay response regulator activity"/>
    <property type="evidence" value="ECO:0007669"/>
    <property type="project" value="TreeGrafter"/>
</dbReference>
<dbReference type="GO" id="GO:0000976">
    <property type="term" value="F:transcription cis-regulatory region binding"/>
    <property type="evidence" value="ECO:0007669"/>
    <property type="project" value="TreeGrafter"/>
</dbReference>
<evidence type="ECO:0000313" key="7">
    <source>
        <dbReference type="EMBL" id="CAB4749285.1"/>
    </source>
</evidence>
<dbReference type="InterPro" id="IPR039420">
    <property type="entry name" value="WalR-like"/>
</dbReference>
<evidence type="ECO:0000256" key="2">
    <source>
        <dbReference type="ARBA" id="ARBA00023012"/>
    </source>
</evidence>
<protein>
    <submittedName>
        <fullName evidence="7">Unannotated protein</fullName>
    </submittedName>
</protein>
<keyword evidence="2" id="KW-0902">Two-component regulatory system</keyword>
<dbReference type="AlphaFoldDB" id="A0A6J6TQW0"/>
<dbReference type="InterPro" id="IPR036388">
    <property type="entry name" value="WH-like_DNA-bd_sf"/>
</dbReference>
<dbReference type="Gene3D" id="1.10.10.10">
    <property type="entry name" value="Winged helix-like DNA-binding domain superfamily/Winged helix DNA-binding domain"/>
    <property type="match status" value="1"/>
</dbReference>
<sequence>MPATASSEALAASPADADPTPYPADVTAETTPATTSVLIVEDDVDIALTLQRMLERQGYQVTWADTGQKGLAEIRRSPHVVLLDLGLPDMDGLDVCKQARDEGYDGGIMILTARSDELDRVVGLDYGADDYLAKPFPIAEMQARVRALARRAARSVGAGEAPADAPAGTAPAAPAAASAAATDEHALRVDVAARRTWVGRQELTLTTKEFDVLALLDAERGAVVTRERLMAEVWDENWFGSTKTLDVTMGRLRGKLEEAGASAEVVTVRGVGFRLESEPGA</sequence>
<evidence type="ECO:0000259" key="5">
    <source>
        <dbReference type="PROSITE" id="PS50110"/>
    </source>
</evidence>
<dbReference type="GO" id="GO:0032993">
    <property type="term" value="C:protein-DNA complex"/>
    <property type="evidence" value="ECO:0007669"/>
    <property type="project" value="TreeGrafter"/>
</dbReference>
<dbReference type="CDD" id="cd00383">
    <property type="entry name" value="trans_reg_C"/>
    <property type="match status" value="1"/>
</dbReference>
<dbReference type="Pfam" id="PF00486">
    <property type="entry name" value="Trans_reg_C"/>
    <property type="match status" value="1"/>
</dbReference>
<organism evidence="7">
    <name type="scientific">freshwater metagenome</name>
    <dbReference type="NCBI Taxonomy" id="449393"/>
    <lineage>
        <taxon>unclassified sequences</taxon>
        <taxon>metagenomes</taxon>
        <taxon>ecological metagenomes</taxon>
    </lineage>
</organism>
<dbReference type="Gene3D" id="3.40.50.2300">
    <property type="match status" value="1"/>
</dbReference>
<dbReference type="Gene3D" id="6.10.250.690">
    <property type="match status" value="1"/>
</dbReference>
<dbReference type="SUPFAM" id="SSF46894">
    <property type="entry name" value="C-terminal effector domain of the bipartite response regulators"/>
    <property type="match status" value="1"/>
</dbReference>
<dbReference type="InterPro" id="IPR001867">
    <property type="entry name" value="OmpR/PhoB-type_DNA-bd"/>
</dbReference>
<evidence type="ECO:0000256" key="4">
    <source>
        <dbReference type="SAM" id="MobiDB-lite"/>
    </source>
</evidence>
<dbReference type="SMART" id="SM00448">
    <property type="entry name" value="REC"/>
    <property type="match status" value="1"/>
</dbReference>
<dbReference type="InterPro" id="IPR016032">
    <property type="entry name" value="Sig_transdc_resp-reg_C-effctor"/>
</dbReference>
<dbReference type="InterPro" id="IPR001789">
    <property type="entry name" value="Sig_transdc_resp-reg_receiver"/>
</dbReference>
<dbReference type="PANTHER" id="PTHR48111">
    <property type="entry name" value="REGULATOR OF RPOS"/>
    <property type="match status" value="1"/>
</dbReference>
<dbReference type="SUPFAM" id="SSF52172">
    <property type="entry name" value="CheY-like"/>
    <property type="match status" value="1"/>
</dbReference>